<dbReference type="PANTHER" id="PTHR42723:SF1">
    <property type="entry name" value="CHLOROPHYLL SYNTHASE, CHLOROPLASTIC"/>
    <property type="match status" value="1"/>
</dbReference>
<dbReference type="CDD" id="cd13961">
    <property type="entry name" value="PT_UbiA_DGGGPS"/>
    <property type="match status" value="1"/>
</dbReference>
<evidence type="ECO:0000256" key="3">
    <source>
        <dbReference type="ARBA" id="ARBA00022692"/>
    </source>
</evidence>
<keyword evidence="3 6" id="KW-0812">Transmembrane</keyword>
<comment type="caution">
    <text evidence="7">The sequence shown here is derived from an EMBL/GenBank/DDBJ whole genome shotgun (WGS) entry which is preliminary data.</text>
</comment>
<dbReference type="EMBL" id="JBHSFV010000005">
    <property type="protein sequence ID" value="MFC4634196.1"/>
    <property type="molecule type" value="Genomic_DNA"/>
</dbReference>
<evidence type="ECO:0000256" key="4">
    <source>
        <dbReference type="ARBA" id="ARBA00022989"/>
    </source>
</evidence>
<feature type="transmembrane region" description="Helical" evidence="6">
    <location>
        <begin position="9"/>
        <end position="27"/>
    </location>
</feature>
<evidence type="ECO:0000313" key="7">
    <source>
        <dbReference type="EMBL" id="MFC4634196.1"/>
    </source>
</evidence>
<dbReference type="InterPro" id="IPR000537">
    <property type="entry name" value="UbiA_prenyltransferase"/>
</dbReference>
<keyword evidence="8" id="KW-1185">Reference proteome</keyword>
<dbReference type="PANTHER" id="PTHR42723">
    <property type="entry name" value="CHLOROPHYLL SYNTHASE"/>
    <property type="match status" value="1"/>
</dbReference>
<feature type="transmembrane region" description="Helical" evidence="6">
    <location>
        <begin position="140"/>
        <end position="159"/>
    </location>
</feature>
<feature type="transmembrane region" description="Helical" evidence="6">
    <location>
        <begin position="39"/>
        <end position="58"/>
    </location>
</feature>
<feature type="transmembrane region" description="Helical" evidence="6">
    <location>
        <begin position="171"/>
        <end position="190"/>
    </location>
</feature>
<sequence>MKYLRLIRFPNLIMVIATQCIILYAFFKPFDIDVTLSRLGFIFLVIATVCIAAGGYIINDIIDVTADKINKPKKRTVGVSIDEKQAKLLYYLFTFIGIGFGFILCAVHKKPFYFLIFAGSAFALYMYSRFLRKIALVGNLLVSLTVALTIITVGIFELFPAETVIIDEFKMFLLDIIIDFSIAAFLINLIREIVKDVEDIQGDHVARYRTLPIVLGAKRTARVASVLSLLTMTLISWYTFTFLYEDKLTVGILFFGVIAPLGYVATQLWEADKKSQFSRLSIVLKIIMFIGIISIPFISHAIENAI</sequence>
<feature type="transmembrane region" description="Helical" evidence="6">
    <location>
        <begin position="112"/>
        <end position="128"/>
    </location>
</feature>
<dbReference type="RefSeq" id="WP_379978421.1">
    <property type="nucleotide sequence ID" value="NZ_JBHSFV010000005.1"/>
</dbReference>
<dbReference type="NCBIfam" id="NF009512">
    <property type="entry name" value="PRK12872.1-1"/>
    <property type="match status" value="1"/>
</dbReference>
<dbReference type="Proteomes" id="UP001596043">
    <property type="component" value="Unassembled WGS sequence"/>
</dbReference>
<organism evidence="7 8">
    <name type="scientific">Dokdonia ponticola</name>
    <dbReference type="NCBI Taxonomy" id="2041041"/>
    <lineage>
        <taxon>Bacteria</taxon>
        <taxon>Pseudomonadati</taxon>
        <taxon>Bacteroidota</taxon>
        <taxon>Flavobacteriia</taxon>
        <taxon>Flavobacteriales</taxon>
        <taxon>Flavobacteriaceae</taxon>
        <taxon>Dokdonia</taxon>
    </lineage>
</organism>
<keyword evidence="2" id="KW-1003">Cell membrane</keyword>
<dbReference type="InterPro" id="IPR044878">
    <property type="entry name" value="UbiA_sf"/>
</dbReference>
<protein>
    <submittedName>
        <fullName evidence="7">Geranylgeranylglycerol-phosphate geranylgeranyltransferase</fullName>
    </submittedName>
</protein>
<feature type="transmembrane region" description="Helical" evidence="6">
    <location>
        <begin position="223"/>
        <end position="244"/>
    </location>
</feature>
<dbReference type="Pfam" id="PF01040">
    <property type="entry name" value="UbiA"/>
    <property type="match status" value="1"/>
</dbReference>
<name>A0ABV9HVL4_9FLAO</name>
<feature type="transmembrane region" description="Helical" evidence="6">
    <location>
        <begin position="88"/>
        <end position="106"/>
    </location>
</feature>
<dbReference type="Gene3D" id="1.10.357.140">
    <property type="entry name" value="UbiA prenyltransferase"/>
    <property type="match status" value="1"/>
</dbReference>
<accession>A0ABV9HVL4</accession>
<feature type="transmembrane region" description="Helical" evidence="6">
    <location>
        <begin position="250"/>
        <end position="270"/>
    </location>
</feature>
<evidence type="ECO:0000256" key="6">
    <source>
        <dbReference type="SAM" id="Phobius"/>
    </source>
</evidence>
<evidence type="ECO:0000256" key="2">
    <source>
        <dbReference type="ARBA" id="ARBA00022475"/>
    </source>
</evidence>
<gene>
    <name evidence="7" type="ORF">ACFO3O_09780</name>
</gene>
<dbReference type="Gene3D" id="1.20.120.1780">
    <property type="entry name" value="UbiA prenyltransferase"/>
    <property type="match status" value="1"/>
</dbReference>
<evidence type="ECO:0000256" key="5">
    <source>
        <dbReference type="ARBA" id="ARBA00023136"/>
    </source>
</evidence>
<dbReference type="InterPro" id="IPR050475">
    <property type="entry name" value="Prenyltransferase_related"/>
</dbReference>
<comment type="subcellular location">
    <subcellularLocation>
        <location evidence="1">Membrane</location>
        <topology evidence="1">Multi-pass membrane protein</topology>
    </subcellularLocation>
</comment>
<feature type="transmembrane region" description="Helical" evidence="6">
    <location>
        <begin position="282"/>
        <end position="302"/>
    </location>
</feature>
<keyword evidence="5 6" id="KW-0472">Membrane</keyword>
<evidence type="ECO:0000256" key="1">
    <source>
        <dbReference type="ARBA" id="ARBA00004141"/>
    </source>
</evidence>
<evidence type="ECO:0000313" key="8">
    <source>
        <dbReference type="Proteomes" id="UP001596043"/>
    </source>
</evidence>
<reference evidence="8" key="1">
    <citation type="journal article" date="2019" name="Int. J. Syst. Evol. Microbiol.">
        <title>The Global Catalogue of Microorganisms (GCM) 10K type strain sequencing project: providing services to taxonomists for standard genome sequencing and annotation.</title>
        <authorList>
            <consortium name="The Broad Institute Genomics Platform"/>
            <consortium name="The Broad Institute Genome Sequencing Center for Infectious Disease"/>
            <person name="Wu L."/>
            <person name="Ma J."/>
        </authorList>
    </citation>
    <scope>NUCLEOTIDE SEQUENCE [LARGE SCALE GENOMIC DNA]</scope>
    <source>
        <strain evidence="8">YJ-61-S</strain>
    </source>
</reference>
<proteinExistence type="predicted"/>
<keyword evidence="4 6" id="KW-1133">Transmembrane helix</keyword>